<dbReference type="SUPFAM" id="SSF82866">
    <property type="entry name" value="Multidrug efflux transporter AcrB transmembrane domain"/>
    <property type="match status" value="2"/>
</dbReference>
<keyword evidence="3 7" id="KW-0812">Transmembrane</keyword>
<dbReference type="InterPro" id="IPR050545">
    <property type="entry name" value="Mycobact_MmpL"/>
</dbReference>
<keyword evidence="4 7" id="KW-1133">Transmembrane helix</keyword>
<sequence length="820" mass="88607">MSNTSPNQQAAAPASRVQAFFESLVFGQRALALSVLSLLLVFLSWQGLQVRPEASFTKMIPGNHEFINNYMDYRQELADLGNVVRIVVESKQGDIFTPEFQEVLKQVTDEVFYVPGVNRDGMKSLWTPNVRWQEVTEEGFVGGAVIPNGYDGSEAMLARLKANVFKSGQVGVLVGNDFRSAIVLAPLQDVNPETGLPLDYRELSDFLEQNVRDKYSSDQAQIRIVGFAKVIGDLIDGAVQVVLFFVLAVLITFTLLWLYSRCLRSTFAVLACSIFAVFCQLGVLNLLGYGINPYSMLVPFLVFAIGVSHGVQIISAVVHNTVQGADKLNAAKLAFRSLYLAGITALVSDAIGFTTLMVIDIGVIRELAIAASIGVAVIIVTNLVALPIIASYVGVSKGGVAYARAQQDKASLVERLFARFARPRQAKAMLAVALILCGAGAYYAQFMKIGDLDAGAPELRPDSRYNRDNAYLVANYSTSTDVFVVMAKTEAEQCVAYSNLVWMDQLSAHLSNVPGVQKVTSVADVSKFGNFGMNEGSLKWYGLNRNQFITNASVAKAPEGLINSECTMAPVLVFLNDHKAETLDRVVAAMRVFNAERTPDSVEFLLAAGNAGIEAATNDVIEKAQTEMLIWVYGVVIALCLLTFRSPRIVLAVVLPLMLTSLLGQALMTLMGIGVKVATLPVIALGVGIGVDYGIYIFSKVREALAQGKNLVESYTYTLHQTGKAVAFTGVTLGIGVATWVFSPIKFQADMGLLLTFMFLWNMLGALILVPAIAWLLRIDNLAAKPAATVAPEAGAAVAETPSHSESSKVQNVRLESEPA</sequence>
<dbReference type="Pfam" id="PF03176">
    <property type="entry name" value="MMPL"/>
    <property type="match status" value="2"/>
</dbReference>
<evidence type="ECO:0000256" key="4">
    <source>
        <dbReference type="ARBA" id="ARBA00022989"/>
    </source>
</evidence>
<dbReference type="Proteomes" id="UP001236500">
    <property type="component" value="Chromosome"/>
</dbReference>
<reference evidence="9 10" key="1">
    <citation type="submission" date="2023-02" db="EMBL/GenBank/DDBJ databases">
        <title>Description and genomic characterization of Microbulbifer bruguierae sp. nov., isolated from the sediment of mangrove plant Bruguiera sexangula.</title>
        <authorList>
            <person name="Long M."/>
        </authorList>
    </citation>
    <scope>NUCLEOTIDE SEQUENCE [LARGE SCALE GENOMIC DNA]</scope>
    <source>
        <strain evidence="9 10">H12</strain>
    </source>
</reference>
<feature type="transmembrane region" description="Helical" evidence="7">
    <location>
        <begin position="428"/>
        <end position="444"/>
    </location>
</feature>
<proteinExistence type="predicted"/>
<feature type="transmembrane region" description="Helical" evidence="7">
    <location>
        <begin position="725"/>
        <end position="745"/>
    </location>
</feature>
<feature type="transmembrane region" description="Helical" evidence="7">
    <location>
        <begin position="751"/>
        <end position="777"/>
    </location>
</feature>
<evidence type="ECO:0000256" key="2">
    <source>
        <dbReference type="ARBA" id="ARBA00022475"/>
    </source>
</evidence>
<evidence type="ECO:0000313" key="9">
    <source>
        <dbReference type="EMBL" id="WGL18323.1"/>
    </source>
</evidence>
<dbReference type="InterPro" id="IPR000731">
    <property type="entry name" value="SSD"/>
</dbReference>
<feature type="transmembrane region" description="Helical" evidence="7">
    <location>
        <begin position="297"/>
        <end position="318"/>
    </location>
</feature>
<evidence type="ECO:0000259" key="8">
    <source>
        <dbReference type="PROSITE" id="PS50156"/>
    </source>
</evidence>
<keyword evidence="5 7" id="KW-0472">Membrane</keyword>
<evidence type="ECO:0000256" key="3">
    <source>
        <dbReference type="ARBA" id="ARBA00022692"/>
    </source>
</evidence>
<name>A0ABY8NHC9_9GAMM</name>
<dbReference type="PANTHER" id="PTHR33406:SF10">
    <property type="entry name" value="SSD DOMAIN-CONTAINING PROTEIN"/>
    <property type="match status" value="1"/>
</dbReference>
<keyword evidence="10" id="KW-1185">Reference proteome</keyword>
<feature type="transmembrane region" description="Helical" evidence="7">
    <location>
        <begin position="679"/>
        <end position="699"/>
    </location>
</feature>
<gene>
    <name evidence="9" type="ORF">PVT68_08515</name>
</gene>
<dbReference type="EMBL" id="CP118605">
    <property type="protein sequence ID" value="WGL18323.1"/>
    <property type="molecule type" value="Genomic_DNA"/>
</dbReference>
<keyword evidence="2" id="KW-1003">Cell membrane</keyword>
<feature type="region of interest" description="Disordered" evidence="6">
    <location>
        <begin position="795"/>
        <end position="820"/>
    </location>
</feature>
<comment type="subcellular location">
    <subcellularLocation>
        <location evidence="1">Cell membrane</location>
        <topology evidence="1">Multi-pass membrane protein</topology>
    </subcellularLocation>
</comment>
<feature type="transmembrane region" description="Helical" evidence="7">
    <location>
        <begin position="651"/>
        <end position="673"/>
    </location>
</feature>
<feature type="transmembrane region" description="Helical" evidence="7">
    <location>
        <begin position="266"/>
        <end position="291"/>
    </location>
</feature>
<feature type="domain" description="SSD" evidence="8">
    <location>
        <begin position="233"/>
        <end position="392"/>
    </location>
</feature>
<evidence type="ECO:0000313" key="10">
    <source>
        <dbReference type="Proteomes" id="UP001236500"/>
    </source>
</evidence>
<feature type="compositionally biased region" description="Polar residues" evidence="6">
    <location>
        <begin position="802"/>
        <end position="811"/>
    </location>
</feature>
<evidence type="ECO:0000256" key="7">
    <source>
        <dbReference type="SAM" id="Phobius"/>
    </source>
</evidence>
<feature type="transmembrane region" description="Helical" evidence="7">
    <location>
        <begin position="367"/>
        <end position="395"/>
    </location>
</feature>
<dbReference type="InterPro" id="IPR004869">
    <property type="entry name" value="MMPL_dom"/>
</dbReference>
<evidence type="ECO:0000256" key="5">
    <source>
        <dbReference type="ARBA" id="ARBA00023136"/>
    </source>
</evidence>
<dbReference type="RefSeq" id="WP_280322305.1">
    <property type="nucleotide sequence ID" value="NZ_CP118605.1"/>
</dbReference>
<feature type="transmembrane region" description="Helical" evidence="7">
    <location>
        <begin position="338"/>
        <end position="361"/>
    </location>
</feature>
<dbReference type="PANTHER" id="PTHR33406">
    <property type="entry name" value="MEMBRANE PROTEIN MJ1562-RELATED"/>
    <property type="match status" value="1"/>
</dbReference>
<evidence type="ECO:0000256" key="6">
    <source>
        <dbReference type="SAM" id="MobiDB-lite"/>
    </source>
</evidence>
<protein>
    <submittedName>
        <fullName evidence="9">MMPL family transporter</fullName>
    </submittedName>
</protein>
<feature type="transmembrane region" description="Helical" evidence="7">
    <location>
        <begin position="628"/>
        <end position="644"/>
    </location>
</feature>
<dbReference type="PROSITE" id="PS50156">
    <property type="entry name" value="SSD"/>
    <property type="match status" value="1"/>
</dbReference>
<organism evidence="9 10">
    <name type="scientific">Microbulbifer bruguierae</name>
    <dbReference type="NCBI Taxonomy" id="3029061"/>
    <lineage>
        <taxon>Bacteria</taxon>
        <taxon>Pseudomonadati</taxon>
        <taxon>Pseudomonadota</taxon>
        <taxon>Gammaproteobacteria</taxon>
        <taxon>Cellvibrionales</taxon>
        <taxon>Microbulbiferaceae</taxon>
        <taxon>Microbulbifer</taxon>
    </lineage>
</organism>
<accession>A0ABY8NHC9</accession>
<feature type="transmembrane region" description="Helical" evidence="7">
    <location>
        <begin position="237"/>
        <end position="259"/>
    </location>
</feature>
<evidence type="ECO:0000256" key="1">
    <source>
        <dbReference type="ARBA" id="ARBA00004651"/>
    </source>
</evidence>
<dbReference type="Gene3D" id="1.20.1640.10">
    <property type="entry name" value="Multidrug efflux transporter AcrB transmembrane domain"/>
    <property type="match status" value="2"/>
</dbReference>